<dbReference type="InterPro" id="IPR039425">
    <property type="entry name" value="RNA_pol_sigma-70-like"/>
</dbReference>
<gene>
    <name evidence="6" type="ORF">H9654_14730</name>
</gene>
<dbReference type="NCBIfam" id="NF006550">
    <property type="entry name" value="PRK09047.1"/>
    <property type="match status" value="1"/>
</dbReference>
<keyword evidence="7" id="KW-1185">Reference proteome</keyword>
<dbReference type="InterPro" id="IPR036388">
    <property type="entry name" value="WH-like_DNA-bd_sf"/>
</dbReference>
<name>A0A8X8FXV7_9GAMM</name>
<dbReference type="SUPFAM" id="SSF88946">
    <property type="entry name" value="Sigma2 domain of RNA polymerase sigma factors"/>
    <property type="match status" value="1"/>
</dbReference>
<evidence type="ECO:0000256" key="4">
    <source>
        <dbReference type="ARBA" id="ARBA00023163"/>
    </source>
</evidence>
<evidence type="ECO:0000256" key="3">
    <source>
        <dbReference type="ARBA" id="ARBA00023082"/>
    </source>
</evidence>
<comment type="caution">
    <text evidence="6">The sequence shown here is derived from an EMBL/GenBank/DDBJ whole genome shotgun (WGS) entry which is preliminary data.</text>
</comment>
<dbReference type="PANTHER" id="PTHR43133">
    <property type="entry name" value="RNA POLYMERASE ECF-TYPE SIGMA FACTO"/>
    <property type="match status" value="1"/>
</dbReference>
<dbReference type="EMBL" id="JACSQS010000018">
    <property type="protein sequence ID" value="MBD7955458.1"/>
    <property type="molecule type" value="Genomic_DNA"/>
</dbReference>
<keyword evidence="3" id="KW-0731">Sigma factor</keyword>
<evidence type="ECO:0000256" key="1">
    <source>
        <dbReference type="ARBA" id="ARBA00010641"/>
    </source>
</evidence>
<dbReference type="InterPro" id="IPR013325">
    <property type="entry name" value="RNA_pol_sigma_r2"/>
</dbReference>
<dbReference type="Proteomes" id="UP000636938">
    <property type="component" value="Unassembled WGS sequence"/>
</dbReference>
<dbReference type="AlphaFoldDB" id="A0A8X8FXV7"/>
<dbReference type="PANTHER" id="PTHR43133:SF64">
    <property type="entry name" value="ECF SIGMA FACTOR"/>
    <property type="match status" value="1"/>
</dbReference>
<dbReference type="CDD" id="cd06171">
    <property type="entry name" value="Sigma70_r4"/>
    <property type="match status" value="1"/>
</dbReference>
<evidence type="ECO:0000313" key="6">
    <source>
        <dbReference type="EMBL" id="MBD7955458.1"/>
    </source>
</evidence>
<dbReference type="SUPFAM" id="SSF88659">
    <property type="entry name" value="Sigma3 and sigma4 domains of RNA polymerase sigma factors"/>
    <property type="match status" value="1"/>
</dbReference>
<dbReference type="Pfam" id="PF08281">
    <property type="entry name" value="Sigma70_r4_2"/>
    <property type="match status" value="1"/>
</dbReference>
<keyword evidence="2" id="KW-0805">Transcription regulation</keyword>
<dbReference type="GO" id="GO:0006352">
    <property type="term" value="P:DNA-templated transcription initiation"/>
    <property type="evidence" value="ECO:0007669"/>
    <property type="project" value="InterPro"/>
</dbReference>
<reference evidence="6 7" key="1">
    <citation type="submission" date="2020-08" db="EMBL/GenBank/DDBJ databases">
        <title>A Genomic Blueprint of the Chicken Gut Microbiome.</title>
        <authorList>
            <person name="Gilroy R."/>
            <person name="Ravi A."/>
            <person name="Getino M."/>
            <person name="Pursley I."/>
            <person name="Horton D.L."/>
            <person name="Alikhan N.-F."/>
            <person name="Baker D."/>
            <person name="Gharbi K."/>
            <person name="Hall N."/>
            <person name="Watson M."/>
            <person name="Adriaenssens E.M."/>
            <person name="Foster-Nyarko E."/>
            <person name="Jarju S."/>
            <person name="Secka A."/>
            <person name="Antonio M."/>
            <person name="Oren A."/>
            <person name="Chaudhuri R."/>
            <person name="La Ragione R.M."/>
            <person name="Hildebrand F."/>
            <person name="Pallen M.J."/>
        </authorList>
    </citation>
    <scope>NUCLEOTIDE SEQUENCE [LARGE SCALE GENOMIC DNA]</scope>
    <source>
        <strain evidence="6 7">Sa5BUN4</strain>
    </source>
</reference>
<evidence type="ECO:0000313" key="7">
    <source>
        <dbReference type="Proteomes" id="UP000636938"/>
    </source>
</evidence>
<keyword evidence="6" id="KW-0808">Transferase</keyword>
<dbReference type="GO" id="GO:0003677">
    <property type="term" value="F:DNA binding"/>
    <property type="evidence" value="ECO:0007669"/>
    <property type="project" value="InterPro"/>
</dbReference>
<dbReference type="GO" id="GO:0016987">
    <property type="term" value="F:sigma factor activity"/>
    <property type="evidence" value="ECO:0007669"/>
    <property type="project" value="UniProtKB-KW"/>
</dbReference>
<dbReference type="RefSeq" id="WP_191771578.1">
    <property type="nucleotide sequence ID" value="NZ_JACSQS010000018.1"/>
</dbReference>
<accession>A0A8X8FXV7</accession>
<dbReference type="NCBIfam" id="TIGR02937">
    <property type="entry name" value="sigma70-ECF"/>
    <property type="match status" value="1"/>
</dbReference>
<evidence type="ECO:0000256" key="2">
    <source>
        <dbReference type="ARBA" id="ARBA00023015"/>
    </source>
</evidence>
<dbReference type="InterPro" id="IPR013249">
    <property type="entry name" value="RNA_pol_sigma70_r4_t2"/>
</dbReference>
<dbReference type="GO" id="GO:0003899">
    <property type="term" value="F:DNA-directed RNA polymerase activity"/>
    <property type="evidence" value="ECO:0007669"/>
    <property type="project" value="UniProtKB-EC"/>
</dbReference>
<comment type="similarity">
    <text evidence="1">Belongs to the sigma-70 factor family. ECF subfamily.</text>
</comment>
<proteinExistence type="inferred from homology"/>
<keyword evidence="6" id="KW-0548">Nucleotidyltransferase</keyword>
<feature type="domain" description="RNA polymerase sigma factor 70 region 4 type 2" evidence="5">
    <location>
        <begin position="133"/>
        <end position="184"/>
    </location>
</feature>
<protein>
    <submittedName>
        <fullName evidence="6">RNA polymerase sigma factor</fullName>
        <ecNumber evidence="6">2.7.7.6</ecNumber>
    </submittedName>
</protein>
<dbReference type="InterPro" id="IPR013324">
    <property type="entry name" value="RNA_pol_sigma_r3/r4-like"/>
</dbReference>
<dbReference type="Gene3D" id="1.10.1740.10">
    <property type="match status" value="1"/>
</dbReference>
<keyword evidence="4" id="KW-0804">Transcription</keyword>
<dbReference type="InterPro" id="IPR014284">
    <property type="entry name" value="RNA_pol_sigma-70_dom"/>
</dbReference>
<sequence length="192" mass="21548">MVSPTKDPYPVLVSSPLAPTADAPPASLDQFLAGVGPRAFRFAEAGLRHREDALDAVQDSLIRMLDYREKPAAEWPPLFWSILRRRVIDLQRRRRFRLPFWRDNVDSDGEPVDWADEGPGPADVHAGREQYDVLVQALRALPPRQREAFTLRVLQDLDGATTARAMGCSEGAVKTHLARARDALRTLMENPT</sequence>
<dbReference type="Gene3D" id="1.10.10.10">
    <property type="entry name" value="Winged helix-like DNA-binding domain superfamily/Winged helix DNA-binding domain"/>
    <property type="match status" value="1"/>
</dbReference>
<evidence type="ECO:0000259" key="5">
    <source>
        <dbReference type="Pfam" id="PF08281"/>
    </source>
</evidence>
<organism evidence="6 7">
    <name type="scientific">Stenotrophomonas lacuserhaii</name>
    <dbReference type="NCBI Taxonomy" id="2760084"/>
    <lineage>
        <taxon>Bacteria</taxon>
        <taxon>Pseudomonadati</taxon>
        <taxon>Pseudomonadota</taxon>
        <taxon>Gammaproteobacteria</taxon>
        <taxon>Lysobacterales</taxon>
        <taxon>Lysobacteraceae</taxon>
        <taxon>Stenotrophomonas</taxon>
    </lineage>
</organism>
<dbReference type="EC" id="2.7.7.6" evidence="6"/>